<feature type="region of interest" description="Disordered" evidence="2">
    <location>
        <begin position="683"/>
        <end position="716"/>
    </location>
</feature>
<comment type="caution">
    <text evidence="3">The sequence shown here is derived from an EMBL/GenBank/DDBJ whole genome shotgun (WGS) entry which is preliminary data.</text>
</comment>
<dbReference type="AlphaFoldDB" id="A0A2V3IT11"/>
<evidence type="ECO:0000313" key="3">
    <source>
        <dbReference type="EMBL" id="PXF45242.1"/>
    </source>
</evidence>
<keyword evidence="1" id="KW-0175">Coiled coil</keyword>
<feature type="compositionally biased region" description="Basic and acidic residues" evidence="2">
    <location>
        <begin position="537"/>
        <end position="575"/>
    </location>
</feature>
<feature type="region of interest" description="Disordered" evidence="2">
    <location>
        <begin position="495"/>
        <end position="603"/>
    </location>
</feature>
<dbReference type="OrthoDB" id="10641165at2759"/>
<evidence type="ECO:0000313" key="4">
    <source>
        <dbReference type="Proteomes" id="UP000247409"/>
    </source>
</evidence>
<organism evidence="3 4">
    <name type="scientific">Gracilariopsis chorda</name>
    <dbReference type="NCBI Taxonomy" id="448386"/>
    <lineage>
        <taxon>Eukaryota</taxon>
        <taxon>Rhodophyta</taxon>
        <taxon>Florideophyceae</taxon>
        <taxon>Rhodymeniophycidae</taxon>
        <taxon>Gracilariales</taxon>
        <taxon>Gracilariaceae</taxon>
        <taxon>Gracilariopsis</taxon>
    </lineage>
</organism>
<reference evidence="3 4" key="1">
    <citation type="journal article" date="2018" name="Mol. Biol. Evol.">
        <title>Analysis of the draft genome of the red seaweed Gracilariopsis chorda provides insights into genome size evolution in Rhodophyta.</title>
        <authorList>
            <person name="Lee J."/>
            <person name="Yang E.C."/>
            <person name="Graf L."/>
            <person name="Yang J.H."/>
            <person name="Qiu H."/>
            <person name="Zel Zion U."/>
            <person name="Chan C.X."/>
            <person name="Stephens T.G."/>
            <person name="Weber A.P.M."/>
            <person name="Boo G.H."/>
            <person name="Boo S.M."/>
            <person name="Kim K.M."/>
            <person name="Shin Y."/>
            <person name="Jung M."/>
            <person name="Lee S.J."/>
            <person name="Yim H.S."/>
            <person name="Lee J.H."/>
            <person name="Bhattacharya D."/>
            <person name="Yoon H.S."/>
        </authorList>
    </citation>
    <scope>NUCLEOTIDE SEQUENCE [LARGE SCALE GENOMIC DNA]</scope>
    <source>
        <strain evidence="3 4">SKKU-2015</strain>
        <tissue evidence="3">Whole body</tissue>
    </source>
</reference>
<proteinExistence type="predicted"/>
<feature type="coiled-coil region" evidence="1">
    <location>
        <begin position="903"/>
        <end position="930"/>
    </location>
</feature>
<evidence type="ECO:0000256" key="2">
    <source>
        <dbReference type="SAM" id="MobiDB-lite"/>
    </source>
</evidence>
<gene>
    <name evidence="3" type="ORF">BWQ96_05008</name>
</gene>
<sequence length="958" mass="108144">MDISALAEQLSNRQQNVSHVLNQLNTITEAQINDQLHTRRSVLSNFVTFCEHQLEKEAYHHIVVLFKVVHKLNSSDHWLLTASNILLPHLQHFYNTIVVDSDVRTLESPIHATQNLSRVLKRNKHALRTLSAIFELCVDFCDVVCAQAHVAEFLKPCIALLSVSDFHIPSITLTETDYALNELLRCASYALSNILLSFESVAESARKMPTRHIQDAFKVLSCAPELSIQRSLIMSLRCLCDVSYGHPSLHNAQPSLSSIEDLIEQKLSSTEFGSSRAIPFFRELDVNADDAVEKSELVVTKMFSRKRKIHKSFKSKPCDVQILTMNDASLEDGSSRAVVLRSVSVEWNTNAICVRDEDGNPFRQWPLFTVSHPEWEDVGRELRLNFDPFYIYPATEVHVSFLAKSLTKYDRKAIDERIDEIMSMATDTLTPGISKGNLQKELGSATPMSASLFQKKQSGQSQADDEHEVIERKQGVETIFSKLNKDGVFLAKERSTSSFVASNEDSSVKTNGTEAPVGVMEQTGPDDKGSGDSTADQDMHSELQRQDYERFESDEDVANKECSDTEALPKARPPELQELGNSRKQKNKVRLRRNSKRFASIQRSRVQSLSRQVGLTTPEDKLVGNSAFLKDNVVADVGCDEMEENGKAEQPSDGKDYAVRDEDTVKAASKRLRRKRAPSPICISSDHAENYPASVEQSLRPKKRRRNMISLSSESAPAIRLNRSHSLEHSPVDQYLSGTEHQSVPDIESEGGGPRNNFEELLGFPETLACANSPPSIEAKLRENLAGLSGASNKKNVKPENKTVRNILLAAIRQVAKWQDANSKRMLLSTKREVETLRDKKKLADEEKLRALETRIKKRGKEQKTKIREYGLRKRKMLMEAKNSLNVLKVKALAIQKHIKRSRSRTKKSIEKTNRRLNELKEKTECVLGELIAKIQKRERKTERGSLLRNLMKILDEN</sequence>
<keyword evidence="4" id="KW-1185">Reference proteome</keyword>
<accession>A0A2V3IT11</accession>
<feature type="compositionally biased region" description="Basic residues" evidence="2">
    <location>
        <begin position="583"/>
        <end position="596"/>
    </location>
</feature>
<evidence type="ECO:0000256" key="1">
    <source>
        <dbReference type="SAM" id="Coils"/>
    </source>
</evidence>
<protein>
    <submittedName>
        <fullName evidence="3">Uncharacterized protein</fullName>
    </submittedName>
</protein>
<dbReference type="Proteomes" id="UP000247409">
    <property type="component" value="Unassembled WGS sequence"/>
</dbReference>
<name>A0A2V3IT11_9FLOR</name>
<feature type="compositionally biased region" description="Polar residues" evidence="2">
    <location>
        <begin position="496"/>
        <end position="513"/>
    </location>
</feature>
<dbReference type="EMBL" id="NBIV01000066">
    <property type="protein sequence ID" value="PXF45242.1"/>
    <property type="molecule type" value="Genomic_DNA"/>
</dbReference>